<feature type="non-terminal residue" evidence="2">
    <location>
        <position position="1"/>
    </location>
</feature>
<protein>
    <submittedName>
        <fullName evidence="2">Uncharacterized protein</fullName>
    </submittedName>
</protein>
<name>A0A383EKV7_9ZZZZ</name>
<proteinExistence type="predicted"/>
<dbReference type="PANTHER" id="PTHR39328:SF1">
    <property type="entry name" value="BLL2871 PROTEIN"/>
    <property type="match status" value="1"/>
</dbReference>
<dbReference type="Gene3D" id="3.60.20.10">
    <property type="entry name" value="Glutamine Phosphoribosylpyrophosphate, subunit 1, domain 1"/>
    <property type="match status" value="1"/>
</dbReference>
<dbReference type="Pfam" id="PF06267">
    <property type="entry name" value="DUF1028"/>
    <property type="match status" value="1"/>
</dbReference>
<organism evidence="2">
    <name type="scientific">marine metagenome</name>
    <dbReference type="NCBI Taxonomy" id="408172"/>
    <lineage>
        <taxon>unclassified sequences</taxon>
        <taxon>metagenomes</taxon>
        <taxon>ecological metagenomes</taxon>
    </lineage>
</organism>
<accession>A0A383EKV7</accession>
<dbReference type="AlphaFoldDB" id="A0A383EKV7"/>
<gene>
    <name evidence="2" type="ORF">METZ01_LOCUS510225</name>
</gene>
<dbReference type="PANTHER" id="PTHR39328">
    <property type="entry name" value="BLL2871 PROTEIN"/>
    <property type="match status" value="1"/>
</dbReference>
<dbReference type="SUPFAM" id="SSF56235">
    <property type="entry name" value="N-terminal nucleophile aminohydrolases (Ntn hydrolases)"/>
    <property type="match status" value="1"/>
</dbReference>
<evidence type="ECO:0000256" key="1">
    <source>
        <dbReference type="SAM" id="MobiDB-lite"/>
    </source>
</evidence>
<evidence type="ECO:0000313" key="2">
    <source>
        <dbReference type="EMBL" id="SVE57371.1"/>
    </source>
</evidence>
<dbReference type="InterPro" id="IPR010430">
    <property type="entry name" value="DUF1028"/>
</dbReference>
<dbReference type="InterPro" id="IPR029055">
    <property type="entry name" value="Ntn_hydrolases_N"/>
</dbReference>
<dbReference type="EMBL" id="UINC01226754">
    <property type="protein sequence ID" value="SVE57371.1"/>
    <property type="molecule type" value="Genomic_DNA"/>
</dbReference>
<reference evidence="2" key="1">
    <citation type="submission" date="2018-05" db="EMBL/GenBank/DDBJ databases">
        <authorList>
            <person name="Lanie J.A."/>
            <person name="Ng W.-L."/>
            <person name="Kazmierczak K.M."/>
            <person name="Andrzejewski T.M."/>
            <person name="Davidsen T.M."/>
            <person name="Wayne K.J."/>
            <person name="Tettelin H."/>
            <person name="Glass J.I."/>
            <person name="Rusch D."/>
            <person name="Podicherti R."/>
            <person name="Tsui H.-C.T."/>
            <person name="Winkler M.E."/>
        </authorList>
    </citation>
    <scope>NUCLEOTIDE SEQUENCE</scope>
</reference>
<feature type="region of interest" description="Disordered" evidence="1">
    <location>
        <begin position="142"/>
        <end position="163"/>
    </location>
</feature>
<sequence length="163" mass="17624">AKKTIEILTKADRHRNRRQVGVISTEGNASTFTGTKCLAWAGGKTGKNYAAQGNILAGPEVVDAMAEAFEKAEGDLGERLIAALRAGQKAGGDKRGRQSAALLVVRKGWGYSGLNDRYRDLRVDDHPTPVEELARVYAIHKKVFPPPPSPRLKRKDSPAPGKP</sequence>